<evidence type="ECO:0000256" key="1">
    <source>
        <dbReference type="SAM" id="MobiDB-lite"/>
    </source>
</evidence>
<dbReference type="AlphaFoldDB" id="A0AAW0YVW8"/>
<feature type="compositionally biased region" description="Polar residues" evidence="1">
    <location>
        <begin position="1"/>
        <end position="11"/>
    </location>
</feature>
<feature type="compositionally biased region" description="Polar residues" evidence="1">
    <location>
        <begin position="77"/>
        <end position="87"/>
    </location>
</feature>
<comment type="caution">
    <text evidence="2">The sequence shown here is derived from an EMBL/GenBank/DDBJ whole genome shotgun (WGS) entry which is preliminary data.</text>
</comment>
<gene>
    <name evidence="2" type="ORF">IAR55_005450</name>
</gene>
<feature type="region of interest" description="Disordered" evidence="1">
    <location>
        <begin position="184"/>
        <end position="227"/>
    </location>
</feature>
<organism evidence="2 3">
    <name type="scientific">Kwoniella newhampshirensis</name>
    <dbReference type="NCBI Taxonomy" id="1651941"/>
    <lineage>
        <taxon>Eukaryota</taxon>
        <taxon>Fungi</taxon>
        <taxon>Dikarya</taxon>
        <taxon>Basidiomycota</taxon>
        <taxon>Agaricomycotina</taxon>
        <taxon>Tremellomycetes</taxon>
        <taxon>Tremellales</taxon>
        <taxon>Cryptococcaceae</taxon>
        <taxon>Kwoniella</taxon>
    </lineage>
</organism>
<feature type="compositionally biased region" description="Polar residues" evidence="1">
    <location>
        <begin position="20"/>
        <end position="29"/>
    </location>
</feature>
<dbReference type="EMBL" id="JBCAWK010000010">
    <property type="protein sequence ID" value="KAK8847591.1"/>
    <property type="molecule type" value="Genomic_DNA"/>
</dbReference>
<dbReference type="GeneID" id="92182708"/>
<feature type="compositionally biased region" description="Polar residues" evidence="1">
    <location>
        <begin position="185"/>
        <end position="195"/>
    </location>
</feature>
<dbReference type="Proteomes" id="UP001388673">
    <property type="component" value="Unassembled WGS sequence"/>
</dbReference>
<sequence length="227" mass="24562">MSPQASNTGSRAISDKRTIVSRSNSQSGERPSKSRRNDGGGADAFRASEASSHAQTGTRGGTSTSRGERPVAGGRSAASQGIASSENTAREDPLARLVTSLRPQSQSNRSSRRLVEDNSQNEQFGDELTEDERSGIHNATMASLRPFFEGSRIRRERTRVSQTLSEAELRAELSKNPIDALGQFAFSSAPSVSNDRSSHNRPPRQRSEADANTDYSYLTDLGLSDEE</sequence>
<feature type="region of interest" description="Disordered" evidence="1">
    <location>
        <begin position="1"/>
        <end position="142"/>
    </location>
</feature>
<accession>A0AAW0YVW8</accession>
<dbReference type="RefSeq" id="XP_066801109.1">
    <property type="nucleotide sequence ID" value="XM_066948541.1"/>
</dbReference>
<protein>
    <submittedName>
        <fullName evidence="2">Uncharacterized protein</fullName>
    </submittedName>
</protein>
<dbReference type="KEGG" id="kne:92182708"/>
<proteinExistence type="predicted"/>
<reference evidence="2 3" key="1">
    <citation type="journal article" date="2024" name="bioRxiv">
        <title>Comparative genomics of Cryptococcus and Kwoniella reveals pathogenesis evolution and contrasting karyotype dynamics via intercentromeric recombination or chromosome fusion.</title>
        <authorList>
            <person name="Coelho M.A."/>
            <person name="David-Palma M."/>
            <person name="Shea T."/>
            <person name="Bowers K."/>
            <person name="McGinley-Smith S."/>
            <person name="Mohammad A.W."/>
            <person name="Gnirke A."/>
            <person name="Yurkov A.M."/>
            <person name="Nowrousian M."/>
            <person name="Sun S."/>
            <person name="Cuomo C.A."/>
            <person name="Heitman J."/>
        </authorList>
    </citation>
    <scope>NUCLEOTIDE SEQUENCE [LARGE SCALE GENOMIC DNA]</scope>
    <source>
        <strain evidence="2 3">CBS 13917</strain>
    </source>
</reference>
<evidence type="ECO:0000313" key="2">
    <source>
        <dbReference type="EMBL" id="KAK8847591.1"/>
    </source>
</evidence>
<evidence type="ECO:0000313" key="3">
    <source>
        <dbReference type="Proteomes" id="UP001388673"/>
    </source>
</evidence>
<feature type="compositionally biased region" description="Low complexity" evidence="1">
    <location>
        <begin position="100"/>
        <end position="109"/>
    </location>
</feature>
<keyword evidence="3" id="KW-1185">Reference proteome</keyword>
<name>A0AAW0YVW8_9TREE</name>